<evidence type="ECO:0000313" key="1">
    <source>
        <dbReference type="EMBL" id="KAF3449931.1"/>
    </source>
</evidence>
<dbReference type="Gene3D" id="1.25.40.10">
    <property type="entry name" value="Tetratricopeptide repeat domain"/>
    <property type="match status" value="1"/>
</dbReference>
<dbReference type="PANTHER" id="PTHR36350:SF2">
    <property type="entry name" value="PROTEIN, PUTATIVE-RELATED"/>
    <property type="match status" value="1"/>
</dbReference>
<sequence length="313" mass="34935">MDPALCLRYGSLPSLPLRFKYTNMSTATRLLTKPHFSFNPSPLSFSNGSVLRQAHQTFGRHVVYALDRFSIPSKEDHCKGNDNVIVRGTFGASLVMACVVAIMGSRAIAAPPKSLAMDQYSVDLNDEVISPFGAKGALKSLFAVGVKLATSDDTKEDHGIFRRLKKRKPSKFDEAPKMPSIEQIAGLKTEAVKLIKAGKNEEAENQLRNVYENAKDKHWNYLNESAYFAQMALVEILMAQGKYSEASKCECLKIPEGGQLIVPSDGRFYLYKAIISTMMNDTKEAKTWWQKFTEEVVCQSSPYDKPSYRSSSF</sequence>
<dbReference type="EMBL" id="VOIH02000003">
    <property type="protein sequence ID" value="KAF3449931.1"/>
    <property type="molecule type" value="Genomic_DNA"/>
</dbReference>
<reference evidence="1" key="1">
    <citation type="submission" date="2020-03" db="EMBL/GenBank/DDBJ databases">
        <title>A high-quality chromosome-level genome assembly of a woody plant with both climbing and erect habits, Rhamnella rubrinervis.</title>
        <authorList>
            <person name="Lu Z."/>
            <person name="Yang Y."/>
            <person name="Zhu X."/>
            <person name="Sun Y."/>
        </authorList>
    </citation>
    <scope>NUCLEOTIDE SEQUENCE</scope>
    <source>
        <strain evidence="1">BYM</strain>
        <tissue evidence="1">Leaf</tissue>
    </source>
</reference>
<dbReference type="PANTHER" id="PTHR36350">
    <property type="entry name" value="TRANSMEMBRANE PROTEIN"/>
    <property type="match status" value="1"/>
</dbReference>
<comment type="caution">
    <text evidence="1">The sequence shown here is derived from an EMBL/GenBank/DDBJ whole genome shotgun (WGS) entry which is preliminary data.</text>
</comment>
<dbReference type="AlphaFoldDB" id="A0A8K0MKX3"/>
<proteinExistence type="predicted"/>
<dbReference type="OrthoDB" id="1398107at2759"/>
<gene>
    <name evidence="1" type="ORF">FNV43_RR06010</name>
</gene>
<dbReference type="SUPFAM" id="SSF48452">
    <property type="entry name" value="TPR-like"/>
    <property type="match status" value="1"/>
</dbReference>
<accession>A0A8K0MKX3</accession>
<dbReference type="Proteomes" id="UP000796880">
    <property type="component" value="Unassembled WGS sequence"/>
</dbReference>
<organism evidence="1 2">
    <name type="scientific">Rhamnella rubrinervis</name>
    <dbReference type="NCBI Taxonomy" id="2594499"/>
    <lineage>
        <taxon>Eukaryota</taxon>
        <taxon>Viridiplantae</taxon>
        <taxon>Streptophyta</taxon>
        <taxon>Embryophyta</taxon>
        <taxon>Tracheophyta</taxon>
        <taxon>Spermatophyta</taxon>
        <taxon>Magnoliopsida</taxon>
        <taxon>eudicotyledons</taxon>
        <taxon>Gunneridae</taxon>
        <taxon>Pentapetalae</taxon>
        <taxon>rosids</taxon>
        <taxon>fabids</taxon>
        <taxon>Rosales</taxon>
        <taxon>Rhamnaceae</taxon>
        <taxon>rhamnoid group</taxon>
        <taxon>Rhamneae</taxon>
        <taxon>Rhamnella</taxon>
    </lineage>
</organism>
<name>A0A8K0MKX3_9ROSA</name>
<dbReference type="InterPro" id="IPR011990">
    <property type="entry name" value="TPR-like_helical_dom_sf"/>
</dbReference>
<protein>
    <submittedName>
        <fullName evidence="1">Uncharacterized protein</fullName>
    </submittedName>
</protein>
<keyword evidence="2" id="KW-1185">Reference proteome</keyword>
<evidence type="ECO:0000313" key="2">
    <source>
        <dbReference type="Proteomes" id="UP000796880"/>
    </source>
</evidence>